<evidence type="ECO:0008006" key="3">
    <source>
        <dbReference type="Google" id="ProtNLM"/>
    </source>
</evidence>
<proteinExistence type="predicted"/>
<reference evidence="1 2" key="1">
    <citation type="submission" date="2022-05" db="EMBL/GenBank/DDBJ databases">
        <title>Genome Sequencing of Bee-Associated Microbes.</title>
        <authorList>
            <person name="Dunlap C."/>
        </authorList>
    </citation>
    <scope>NUCLEOTIDE SEQUENCE [LARGE SCALE GENOMIC DNA]</scope>
    <source>
        <strain evidence="1 2">NRRL B-14421</strain>
    </source>
</reference>
<accession>A0ABT4GN18</accession>
<evidence type="ECO:0000313" key="2">
    <source>
        <dbReference type="Proteomes" id="UP001527099"/>
    </source>
</evidence>
<dbReference type="Proteomes" id="UP001527099">
    <property type="component" value="Unassembled WGS sequence"/>
</dbReference>
<comment type="caution">
    <text evidence="1">The sequence shown here is derived from an EMBL/GenBank/DDBJ whole genome shotgun (WGS) entry which is preliminary data.</text>
</comment>
<dbReference type="EMBL" id="JAMDMX010000155">
    <property type="protein sequence ID" value="MCY9697625.1"/>
    <property type="molecule type" value="Genomic_DNA"/>
</dbReference>
<evidence type="ECO:0000313" key="1">
    <source>
        <dbReference type="EMBL" id="MCY9697625.1"/>
    </source>
</evidence>
<name>A0ABT4GN18_9BACL</name>
<sequence>MDCKNPYILTALFSSAHVNDGKMSIPLLKALAARHPYLNIEHVLLDSGYDFEAVYKLV</sequence>
<dbReference type="RefSeq" id="WP_244280090.1">
    <property type="nucleotide sequence ID" value="NZ_JAMDMW010000081.1"/>
</dbReference>
<keyword evidence="2" id="KW-1185">Reference proteome</keyword>
<protein>
    <recommendedName>
        <fullName evidence="3">Transposase</fullName>
    </recommendedName>
</protein>
<organism evidence="1 2">
    <name type="scientific">Paenibacillus alginolyticus</name>
    <dbReference type="NCBI Taxonomy" id="59839"/>
    <lineage>
        <taxon>Bacteria</taxon>
        <taxon>Bacillati</taxon>
        <taxon>Bacillota</taxon>
        <taxon>Bacilli</taxon>
        <taxon>Bacillales</taxon>
        <taxon>Paenibacillaceae</taxon>
        <taxon>Paenibacillus</taxon>
    </lineage>
</organism>
<gene>
    <name evidence="1" type="ORF">M5X19_32935</name>
</gene>